<evidence type="ECO:0000256" key="4">
    <source>
        <dbReference type="ARBA" id="ARBA00022801"/>
    </source>
</evidence>
<dbReference type="InterPro" id="IPR036962">
    <property type="entry name" value="Glyco_hydro_3_N_sf"/>
</dbReference>
<comment type="catalytic activity">
    <reaction evidence="1">
        <text>Hydrolysis of terminal non-reducing N-acetyl-D-hexosamine residues in N-acetyl-beta-D-hexosaminides.</text>
        <dbReference type="EC" id="3.2.1.52"/>
    </reaction>
</comment>
<dbReference type="SUPFAM" id="SSF51445">
    <property type="entry name" value="(Trans)glycosidases"/>
    <property type="match status" value="1"/>
</dbReference>
<evidence type="ECO:0000313" key="7">
    <source>
        <dbReference type="EMBL" id="STG54368.1"/>
    </source>
</evidence>
<protein>
    <recommendedName>
        <fullName evidence="3">beta-N-acetylhexosaminidase</fullName>
        <ecNumber evidence="3">3.2.1.52</ecNumber>
    </recommendedName>
</protein>
<dbReference type="GO" id="GO:0004563">
    <property type="term" value="F:beta-N-acetylhexosaminidase activity"/>
    <property type="evidence" value="ECO:0007669"/>
    <property type="project" value="UniProtKB-EC"/>
</dbReference>
<dbReference type="InterPro" id="IPR001764">
    <property type="entry name" value="Glyco_hydro_3_N"/>
</dbReference>
<dbReference type="InterPro" id="IPR050226">
    <property type="entry name" value="NagZ_Beta-hexosaminidase"/>
</dbReference>
<dbReference type="EC" id="3.2.1.52" evidence="3"/>
<reference evidence="7 8" key="1">
    <citation type="submission" date="2018-06" db="EMBL/GenBank/DDBJ databases">
        <authorList>
            <consortium name="Pathogen Informatics"/>
            <person name="Doyle S."/>
        </authorList>
    </citation>
    <scope>NUCLEOTIDE SEQUENCE [LARGE SCALE GENOMIC DNA]</scope>
    <source>
        <strain evidence="7 8">NCTC11112</strain>
    </source>
</reference>
<feature type="domain" description="Glycoside hydrolase family 3 N-terminal" evidence="6">
    <location>
        <begin position="6"/>
        <end position="156"/>
    </location>
</feature>
<accession>A0A376MVB4</accession>
<dbReference type="PANTHER" id="PTHR30480:SF13">
    <property type="entry name" value="BETA-HEXOSAMINIDASE"/>
    <property type="match status" value="1"/>
</dbReference>
<dbReference type="Pfam" id="PF00933">
    <property type="entry name" value="Glyco_hydro_3"/>
    <property type="match status" value="1"/>
</dbReference>
<dbReference type="PANTHER" id="PTHR30480">
    <property type="entry name" value="BETA-HEXOSAMINIDASE-RELATED"/>
    <property type="match status" value="1"/>
</dbReference>
<name>A0A376MVB4_ECOLX</name>
<evidence type="ECO:0000259" key="6">
    <source>
        <dbReference type="Pfam" id="PF00933"/>
    </source>
</evidence>
<sequence>MEEGGKLAQEAGWLMSSEMIAMDIDISFAPVLDVGHISAAIGERSYHADPEKALAIASRFIDGMHEAGMKTTGKHFPGHGAVTADSHKETPCDPRPQAEIRAKDMSVFSSLIRENKLDAIMPAHVIYSDVDPRPASGSPYWLKTVLRQELGFDGVISLTIIDGRSRDYGQLCRTRAGITGRGLRYDPGLQIIVKGPSAC</sequence>
<dbReference type="InterPro" id="IPR017853">
    <property type="entry name" value="GH"/>
</dbReference>
<dbReference type="EMBL" id="UGAW01000001">
    <property type="protein sequence ID" value="STG54368.1"/>
    <property type="molecule type" value="Genomic_DNA"/>
</dbReference>
<evidence type="ECO:0000313" key="8">
    <source>
        <dbReference type="Proteomes" id="UP000254817"/>
    </source>
</evidence>
<evidence type="ECO:0000256" key="5">
    <source>
        <dbReference type="ARBA" id="ARBA00023295"/>
    </source>
</evidence>
<keyword evidence="4 7" id="KW-0378">Hydrolase</keyword>
<keyword evidence="5 7" id="KW-0326">Glycosidase</keyword>
<comment type="similarity">
    <text evidence="2">Belongs to the glycosyl hydrolase 3 family.</text>
</comment>
<dbReference type="Proteomes" id="UP000254817">
    <property type="component" value="Unassembled WGS sequence"/>
</dbReference>
<organism evidence="7 8">
    <name type="scientific">Escherichia coli</name>
    <dbReference type="NCBI Taxonomy" id="562"/>
    <lineage>
        <taxon>Bacteria</taxon>
        <taxon>Pseudomonadati</taxon>
        <taxon>Pseudomonadota</taxon>
        <taxon>Gammaproteobacteria</taxon>
        <taxon>Enterobacterales</taxon>
        <taxon>Enterobacteriaceae</taxon>
        <taxon>Escherichia</taxon>
    </lineage>
</organism>
<dbReference type="Gene3D" id="3.20.20.300">
    <property type="entry name" value="Glycoside hydrolase, family 3, N-terminal domain"/>
    <property type="match status" value="1"/>
</dbReference>
<dbReference type="GO" id="GO:0005975">
    <property type="term" value="P:carbohydrate metabolic process"/>
    <property type="evidence" value="ECO:0007669"/>
    <property type="project" value="InterPro"/>
</dbReference>
<dbReference type="AlphaFoldDB" id="A0A376MVB4"/>
<dbReference type="NCBIfam" id="NF003740">
    <property type="entry name" value="PRK05337.1"/>
    <property type="match status" value="1"/>
</dbReference>
<gene>
    <name evidence="7" type="primary">nagZ_2</name>
    <name evidence="7" type="ORF">NCTC11112_04947</name>
</gene>
<evidence type="ECO:0000256" key="3">
    <source>
        <dbReference type="ARBA" id="ARBA00012663"/>
    </source>
</evidence>
<proteinExistence type="inferred from homology"/>
<dbReference type="GO" id="GO:0009254">
    <property type="term" value="P:peptidoglycan turnover"/>
    <property type="evidence" value="ECO:0007669"/>
    <property type="project" value="TreeGrafter"/>
</dbReference>
<evidence type="ECO:0000256" key="2">
    <source>
        <dbReference type="ARBA" id="ARBA00005336"/>
    </source>
</evidence>
<evidence type="ECO:0000256" key="1">
    <source>
        <dbReference type="ARBA" id="ARBA00001231"/>
    </source>
</evidence>